<name>A0ABD4XW51_STUST</name>
<evidence type="ECO:0000256" key="1">
    <source>
        <dbReference type="ARBA" id="ARBA00038283"/>
    </source>
</evidence>
<reference evidence="3" key="1">
    <citation type="submission" date="2022-09" db="EMBL/GenBank/DDBJ databases">
        <title>Intensive care unit water sources are persistently colonized with multi-drug resistant bacteria and are the site of extensive horizontal gene transfer of antibiotic resistance genes.</title>
        <authorList>
            <person name="Diorio-Toth L."/>
        </authorList>
    </citation>
    <scope>NUCLEOTIDE SEQUENCE</scope>
    <source>
        <strain evidence="3">GD03864</strain>
    </source>
</reference>
<dbReference type="Gene3D" id="1.10.10.10">
    <property type="entry name" value="Winged helix-like DNA-binding domain superfamily/Winged helix DNA-binding domain"/>
    <property type="match status" value="2"/>
</dbReference>
<dbReference type="RefSeq" id="WP_279648953.1">
    <property type="nucleotide sequence ID" value="NZ_JAOCDG010000003.1"/>
</dbReference>
<gene>
    <name evidence="3" type="ORF">N5D09_02455</name>
</gene>
<evidence type="ECO:0000313" key="4">
    <source>
        <dbReference type="Proteomes" id="UP001161139"/>
    </source>
</evidence>
<dbReference type="Proteomes" id="UP001161139">
    <property type="component" value="Unassembled WGS sequence"/>
</dbReference>
<sequence>MTDSARANKSLHDTDDELPAIDMVIDGVPINPQDLLGDDLGDDYPSTWNRVIGQSNALVTSSYHLSLSEIRLLRLCMSAIDSRRPLRPKVFVIRASDYAETFNVTLDAAYLALRDASNTLFDREIRIGTRKSGRRIRWVSEVKYHQGMGEVEVHFTDQVMPQLTALERQYTAYRAGEIVNLNSVYSVRIYEWLCQFRSTGWMKITVQELRDRLQLQETYSQFRDLRRRVIEHAVEEINRTADLDVKVTYQKKGRSVEMISFTFSVKPQVQQPLDLEPSLEDIHADLAAEQATAGSS</sequence>
<proteinExistence type="inferred from homology"/>
<dbReference type="InterPro" id="IPR036388">
    <property type="entry name" value="WH-like_DNA-bd_sf"/>
</dbReference>
<evidence type="ECO:0000313" key="3">
    <source>
        <dbReference type="EMBL" id="MDH0686946.1"/>
    </source>
</evidence>
<dbReference type="EMBL" id="JAOCDG010000003">
    <property type="protein sequence ID" value="MDH0686946.1"/>
    <property type="molecule type" value="Genomic_DNA"/>
</dbReference>
<accession>A0ABD4XW51</accession>
<organism evidence="3 4">
    <name type="scientific">Stutzerimonas stutzeri</name>
    <name type="common">Pseudomonas stutzeri</name>
    <dbReference type="NCBI Taxonomy" id="316"/>
    <lineage>
        <taxon>Bacteria</taxon>
        <taxon>Pseudomonadati</taxon>
        <taxon>Pseudomonadota</taxon>
        <taxon>Gammaproteobacteria</taxon>
        <taxon>Pseudomonadales</taxon>
        <taxon>Pseudomonadaceae</taxon>
        <taxon>Stutzerimonas</taxon>
    </lineage>
</organism>
<dbReference type="Pfam" id="PF21205">
    <property type="entry name" value="Rep3_C"/>
    <property type="match status" value="1"/>
</dbReference>
<dbReference type="Pfam" id="PF01051">
    <property type="entry name" value="Rep3_N"/>
    <property type="match status" value="1"/>
</dbReference>
<dbReference type="InterPro" id="IPR000525">
    <property type="entry name" value="Initiator_Rep_WH1"/>
</dbReference>
<comment type="similarity">
    <text evidence="1">Belongs to the initiator RepB protein family.</text>
</comment>
<dbReference type="AlphaFoldDB" id="A0ABD4XW51"/>
<protein>
    <submittedName>
        <fullName evidence="3">Replication initiation protein</fullName>
    </submittedName>
</protein>
<evidence type="ECO:0000259" key="2">
    <source>
        <dbReference type="Pfam" id="PF01051"/>
    </source>
</evidence>
<feature type="domain" description="Initiator Rep protein WH1" evidence="2">
    <location>
        <begin position="53"/>
        <end position="194"/>
    </location>
</feature>
<dbReference type="SUPFAM" id="SSF46785">
    <property type="entry name" value="Winged helix' DNA-binding domain"/>
    <property type="match status" value="2"/>
</dbReference>
<dbReference type="InterPro" id="IPR036390">
    <property type="entry name" value="WH_DNA-bd_sf"/>
</dbReference>
<comment type="caution">
    <text evidence="3">The sequence shown here is derived from an EMBL/GenBank/DDBJ whole genome shotgun (WGS) entry which is preliminary data.</text>
</comment>